<dbReference type="GO" id="GO:0003676">
    <property type="term" value="F:nucleic acid binding"/>
    <property type="evidence" value="ECO:0007669"/>
    <property type="project" value="InterPro"/>
</dbReference>
<protein>
    <submittedName>
        <fullName evidence="2">RNase H</fullName>
    </submittedName>
</protein>
<organism evidence="2 3">
    <name type="scientific">Popillia japonica</name>
    <name type="common">Japanese beetle</name>
    <dbReference type="NCBI Taxonomy" id="7064"/>
    <lineage>
        <taxon>Eukaryota</taxon>
        <taxon>Metazoa</taxon>
        <taxon>Ecdysozoa</taxon>
        <taxon>Arthropoda</taxon>
        <taxon>Hexapoda</taxon>
        <taxon>Insecta</taxon>
        <taxon>Pterygota</taxon>
        <taxon>Neoptera</taxon>
        <taxon>Endopterygota</taxon>
        <taxon>Coleoptera</taxon>
        <taxon>Polyphaga</taxon>
        <taxon>Scarabaeiformia</taxon>
        <taxon>Scarabaeidae</taxon>
        <taxon>Rutelinae</taxon>
        <taxon>Popillia</taxon>
    </lineage>
</organism>
<evidence type="ECO:0000313" key="2">
    <source>
        <dbReference type="EMBL" id="KAK9728080.1"/>
    </source>
</evidence>
<accession>A0AAW1L2M2</accession>
<dbReference type="EMBL" id="JASPKY010000172">
    <property type="protein sequence ID" value="KAK9728080.1"/>
    <property type="molecule type" value="Genomic_DNA"/>
</dbReference>
<dbReference type="AlphaFoldDB" id="A0AAW1L2M2"/>
<dbReference type="InterPro" id="IPR036397">
    <property type="entry name" value="RNaseH_sf"/>
</dbReference>
<dbReference type="PROSITE" id="PS50879">
    <property type="entry name" value="RNASE_H_1"/>
    <property type="match status" value="1"/>
</dbReference>
<dbReference type="GO" id="GO:0004523">
    <property type="term" value="F:RNA-DNA hybrid ribonuclease activity"/>
    <property type="evidence" value="ECO:0007669"/>
    <property type="project" value="InterPro"/>
</dbReference>
<dbReference type="InterPro" id="IPR002156">
    <property type="entry name" value="RNaseH_domain"/>
</dbReference>
<dbReference type="Proteomes" id="UP001458880">
    <property type="component" value="Unassembled WGS sequence"/>
</dbReference>
<reference evidence="2 3" key="1">
    <citation type="journal article" date="2024" name="BMC Genomics">
        <title>De novo assembly and annotation of Popillia japonica's genome with initial clues to its potential as an invasive pest.</title>
        <authorList>
            <person name="Cucini C."/>
            <person name="Boschi S."/>
            <person name="Funari R."/>
            <person name="Cardaioli E."/>
            <person name="Iannotti N."/>
            <person name="Marturano G."/>
            <person name="Paoli F."/>
            <person name="Bruttini M."/>
            <person name="Carapelli A."/>
            <person name="Frati F."/>
            <person name="Nardi F."/>
        </authorList>
    </citation>
    <scope>NUCLEOTIDE SEQUENCE [LARGE SCALE GENOMIC DNA]</scope>
    <source>
        <strain evidence="2">DMR45628</strain>
    </source>
</reference>
<dbReference type="CDD" id="cd09276">
    <property type="entry name" value="Rnase_HI_RT_non_LTR"/>
    <property type="match status" value="1"/>
</dbReference>
<evidence type="ECO:0000313" key="3">
    <source>
        <dbReference type="Proteomes" id="UP001458880"/>
    </source>
</evidence>
<dbReference type="InterPro" id="IPR012337">
    <property type="entry name" value="RNaseH-like_sf"/>
</dbReference>
<dbReference type="Pfam" id="PF00075">
    <property type="entry name" value="RNase_H"/>
    <property type="match status" value="1"/>
</dbReference>
<comment type="caution">
    <text evidence="2">The sequence shown here is derived from an EMBL/GenBank/DDBJ whole genome shotgun (WGS) entry which is preliminary data.</text>
</comment>
<dbReference type="Gene3D" id="3.30.420.10">
    <property type="entry name" value="Ribonuclease H-like superfamily/Ribonuclease H"/>
    <property type="match status" value="1"/>
</dbReference>
<name>A0AAW1L2M2_POPJA</name>
<sequence>MFVAIRKIEMLDISCAVVISDSLGALRAIENCHPRSCRNKLIWEIKELIISLDNQNKKIILVWVPGHTGVRGNEKADWLAKRGRALRCSNIRLDATNFYHQFRKQMFKEWQKWWEKTSRYKGSRYHEIQNSVGLVPWFSDLPWISREFIVTFNRIRLGHCWSETHLFRIGVIASPLCSCGDVGDSCGDVGDIEHRFFSCSNYKQAIDILIKDLVAVGCNTPLKSSYLMALNSLNSLKIYLLLFNFIKKNDIKI</sequence>
<feature type="domain" description="RNase H type-1" evidence="1">
    <location>
        <begin position="1"/>
        <end position="85"/>
    </location>
</feature>
<evidence type="ECO:0000259" key="1">
    <source>
        <dbReference type="PROSITE" id="PS50879"/>
    </source>
</evidence>
<gene>
    <name evidence="2" type="ORF">QE152_g18147</name>
</gene>
<proteinExistence type="predicted"/>
<dbReference type="SUPFAM" id="SSF53098">
    <property type="entry name" value="Ribonuclease H-like"/>
    <property type="match status" value="1"/>
</dbReference>
<keyword evidence="3" id="KW-1185">Reference proteome</keyword>